<comment type="caution">
    <text evidence="1">The sequence shown here is derived from an EMBL/GenBank/DDBJ whole genome shotgun (WGS) entry which is preliminary data.</text>
</comment>
<keyword evidence="2" id="KW-1185">Reference proteome</keyword>
<dbReference type="AlphaFoldDB" id="A0A371GE80"/>
<evidence type="ECO:0000313" key="1">
    <source>
        <dbReference type="EMBL" id="RDX88816.1"/>
    </source>
</evidence>
<reference evidence="1" key="1">
    <citation type="submission" date="2018-05" db="EMBL/GenBank/DDBJ databases">
        <title>Draft genome of Mucuna pruriens seed.</title>
        <authorList>
            <person name="Nnadi N.E."/>
            <person name="Vos R."/>
            <person name="Hasami M.H."/>
            <person name="Devisetty U.K."/>
            <person name="Aguiy J.C."/>
        </authorList>
    </citation>
    <scope>NUCLEOTIDE SEQUENCE [LARGE SCALE GENOMIC DNA]</scope>
    <source>
        <strain evidence="1">JCA_2017</strain>
    </source>
</reference>
<sequence>MPNQGPYATQRFRPASNTPQGVAVICELQQLVVLAEHDHHHPRPQNANRIVSQHCAPLTVTRIKQPSLLNYSKFERECKCSHTKKWKRIAPTYTTTGAEISRSRL</sequence>
<organism evidence="1 2">
    <name type="scientific">Mucuna pruriens</name>
    <name type="common">Velvet bean</name>
    <name type="synonym">Dolichos pruriens</name>
    <dbReference type="NCBI Taxonomy" id="157652"/>
    <lineage>
        <taxon>Eukaryota</taxon>
        <taxon>Viridiplantae</taxon>
        <taxon>Streptophyta</taxon>
        <taxon>Embryophyta</taxon>
        <taxon>Tracheophyta</taxon>
        <taxon>Spermatophyta</taxon>
        <taxon>Magnoliopsida</taxon>
        <taxon>eudicotyledons</taxon>
        <taxon>Gunneridae</taxon>
        <taxon>Pentapetalae</taxon>
        <taxon>rosids</taxon>
        <taxon>fabids</taxon>
        <taxon>Fabales</taxon>
        <taxon>Fabaceae</taxon>
        <taxon>Papilionoideae</taxon>
        <taxon>50 kb inversion clade</taxon>
        <taxon>NPAAA clade</taxon>
        <taxon>indigoferoid/millettioid clade</taxon>
        <taxon>Phaseoleae</taxon>
        <taxon>Mucuna</taxon>
    </lineage>
</organism>
<dbReference type="EMBL" id="QJKJ01005834">
    <property type="protein sequence ID" value="RDX88816.1"/>
    <property type="molecule type" value="Genomic_DNA"/>
</dbReference>
<gene>
    <name evidence="1" type="ORF">CR513_29537</name>
</gene>
<name>A0A371GE80_MUCPR</name>
<evidence type="ECO:0000313" key="2">
    <source>
        <dbReference type="Proteomes" id="UP000257109"/>
    </source>
</evidence>
<feature type="non-terminal residue" evidence="1">
    <location>
        <position position="1"/>
    </location>
</feature>
<protein>
    <submittedName>
        <fullName evidence="1">Uncharacterized protein</fullName>
    </submittedName>
</protein>
<dbReference type="Proteomes" id="UP000257109">
    <property type="component" value="Unassembled WGS sequence"/>
</dbReference>
<accession>A0A371GE80</accession>
<proteinExistence type="predicted"/>